<sequence>MCQQKEGAHKEVSPNCSSIETPVRNRDEARNLSGYVADSNLRYSQVSDRPLEFSALRDRSQIKIRKCNHVMQV</sequence>
<comment type="caution">
    <text evidence="2">The sequence shown here is derived from an EMBL/GenBank/DDBJ whole genome shotgun (WGS) entry which is preliminary data.</text>
</comment>
<name>A0A367RZJ6_9NOSO</name>
<evidence type="ECO:0000256" key="1">
    <source>
        <dbReference type="SAM" id="MobiDB-lite"/>
    </source>
</evidence>
<protein>
    <submittedName>
        <fullName evidence="2">Uncharacterized protein</fullName>
    </submittedName>
</protein>
<reference evidence="2" key="1">
    <citation type="submission" date="2016-04" db="EMBL/GenBank/DDBJ databases">
        <authorList>
            <person name="Tabuchi Yagui T.R."/>
        </authorList>
    </citation>
    <scope>NUCLEOTIDE SEQUENCE [LARGE SCALE GENOMIC DNA]</scope>
    <source>
        <strain evidence="2">NIES-26</strain>
    </source>
</reference>
<keyword evidence="3" id="KW-1185">Reference proteome</keyword>
<dbReference type="Proteomes" id="UP000252107">
    <property type="component" value="Unassembled WGS sequence"/>
</dbReference>
<feature type="region of interest" description="Disordered" evidence="1">
    <location>
        <begin position="1"/>
        <end position="24"/>
    </location>
</feature>
<dbReference type="AlphaFoldDB" id="A0A367RZJ6"/>
<evidence type="ECO:0000313" key="2">
    <source>
        <dbReference type="EMBL" id="RCJ41935.1"/>
    </source>
</evidence>
<accession>A0A367RZJ6</accession>
<dbReference type="EMBL" id="LXQD01000018">
    <property type="protein sequence ID" value="RCJ41935.1"/>
    <property type="molecule type" value="Genomic_DNA"/>
</dbReference>
<gene>
    <name evidence="2" type="ORF">A6770_35720</name>
</gene>
<organism evidence="2 3">
    <name type="scientific">Nostoc minutum NIES-26</name>
    <dbReference type="NCBI Taxonomy" id="1844469"/>
    <lineage>
        <taxon>Bacteria</taxon>
        <taxon>Bacillati</taxon>
        <taxon>Cyanobacteriota</taxon>
        <taxon>Cyanophyceae</taxon>
        <taxon>Nostocales</taxon>
        <taxon>Nostocaceae</taxon>
        <taxon>Nostoc</taxon>
    </lineage>
</organism>
<feature type="compositionally biased region" description="Basic and acidic residues" evidence="1">
    <location>
        <begin position="1"/>
        <end position="12"/>
    </location>
</feature>
<evidence type="ECO:0000313" key="3">
    <source>
        <dbReference type="Proteomes" id="UP000252107"/>
    </source>
</evidence>
<proteinExistence type="predicted"/>